<feature type="compositionally biased region" description="Low complexity" evidence="5">
    <location>
        <begin position="32"/>
        <end position="44"/>
    </location>
</feature>
<dbReference type="InterPro" id="IPR001063">
    <property type="entry name" value="Ribosomal_uL22"/>
</dbReference>
<sequence length="438" mass="49721">MSGRIRTRRIGQSALSSLNAPSSSNHWRPCASTSTPSIVPTTTSRHLSLNPFKKDPAAPSPKQLQNPVLVEALKTRQARLARKDNVPRPEIQYGKLAGTSIFDPLREIRGYKDDMTPEQRDAVKARDEARQKRKAIEKEMSISALRLDPEPLGRKTLERELVIKGIRRRGRLTKDQYLKRTERQLTFTSQQLPTSTKKLTKLMNMIAGKTVEEALVQLRFSKKKVARDVLKGLLVAQDTAVVSRGMGLNGLRERKKLIEGPEMVEAAEASLSQDGEVEITTDKDNIAGVQKADTQEKKPWADETDPEKKEALEKQEKAREAAKLALLYPDGTRKLPKTGEPTTILLKDGSRKQIHDSSEIYVDQAWVGKSTTLKSWEPRARGRMNRLLHRTSKFSVLLKEEKTRIRISEELQKKKDNRKVWVALPDRPVTSQRQYCLW</sequence>
<evidence type="ECO:0000256" key="4">
    <source>
        <dbReference type="RuleBase" id="RU004005"/>
    </source>
</evidence>
<dbReference type="GO" id="GO:0006412">
    <property type="term" value="P:translation"/>
    <property type="evidence" value="ECO:0007669"/>
    <property type="project" value="InterPro"/>
</dbReference>
<gene>
    <name evidence="6" type="ORF">K491DRAFT_716517</name>
</gene>
<dbReference type="EMBL" id="MU004353">
    <property type="protein sequence ID" value="KAF2655153.1"/>
    <property type="molecule type" value="Genomic_DNA"/>
</dbReference>
<evidence type="ECO:0000256" key="3">
    <source>
        <dbReference type="ARBA" id="ARBA00023274"/>
    </source>
</evidence>
<evidence type="ECO:0000256" key="2">
    <source>
        <dbReference type="ARBA" id="ARBA00022980"/>
    </source>
</evidence>
<evidence type="ECO:0008006" key="8">
    <source>
        <dbReference type="Google" id="ProtNLM"/>
    </source>
</evidence>
<reference evidence="6" key="1">
    <citation type="journal article" date="2020" name="Stud. Mycol.">
        <title>101 Dothideomycetes genomes: a test case for predicting lifestyles and emergence of pathogens.</title>
        <authorList>
            <person name="Haridas S."/>
            <person name="Albert R."/>
            <person name="Binder M."/>
            <person name="Bloem J."/>
            <person name="Labutti K."/>
            <person name="Salamov A."/>
            <person name="Andreopoulos B."/>
            <person name="Baker S."/>
            <person name="Barry K."/>
            <person name="Bills G."/>
            <person name="Bluhm B."/>
            <person name="Cannon C."/>
            <person name="Castanera R."/>
            <person name="Culley D."/>
            <person name="Daum C."/>
            <person name="Ezra D."/>
            <person name="Gonzalez J."/>
            <person name="Henrissat B."/>
            <person name="Kuo A."/>
            <person name="Liang C."/>
            <person name="Lipzen A."/>
            <person name="Lutzoni F."/>
            <person name="Magnuson J."/>
            <person name="Mondo S."/>
            <person name="Nolan M."/>
            <person name="Ohm R."/>
            <person name="Pangilinan J."/>
            <person name="Park H.-J."/>
            <person name="Ramirez L."/>
            <person name="Alfaro M."/>
            <person name="Sun H."/>
            <person name="Tritt A."/>
            <person name="Yoshinaga Y."/>
            <person name="Zwiers L.-H."/>
            <person name="Turgeon B."/>
            <person name="Goodwin S."/>
            <person name="Spatafora J."/>
            <person name="Crous P."/>
            <person name="Grigoriev I."/>
        </authorList>
    </citation>
    <scope>NUCLEOTIDE SEQUENCE</scope>
    <source>
        <strain evidence="6">CBS 122681</strain>
    </source>
</reference>
<feature type="region of interest" description="Disordered" evidence="5">
    <location>
        <begin position="290"/>
        <end position="309"/>
    </location>
</feature>
<dbReference type="FunFam" id="3.90.470.10:FF:000017">
    <property type="entry name" value="54S ribosomal protein L22, mitochondrial"/>
    <property type="match status" value="2"/>
</dbReference>
<protein>
    <recommendedName>
        <fullName evidence="8">Ribosomal protein L22</fullName>
    </recommendedName>
</protein>
<evidence type="ECO:0000313" key="6">
    <source>
        <dbReference type="EMBL" id="KAF2655153.1"/>
    </source>
</evidence>
<keyword evidence="7" id="KW-1185">Reference proteome</keyword>
<dbReference type="InterPro" id="IPR047867">
    <property type="entry name" value="Ribosomal_uL22_bac/org-type"/>
</dbReference>
<dbReference type="AlphaFoldDB" id="A0A6A6T880"/>
<dbReference type="PANTHER" id="PTHR13501:SF10">
    <property type="entry name" value="LARGE RIBOSOMAL SUBUNIT PROTEIN UL22M"/>
    <property type="match status" value="1"/>
</dbReference>
<dbReference type="Pfam" id="PF00237">
    <property type="entry name" value="Ribosomal_L22"/>
    <property type="match status" value="2"/>
</dbReference>
<evidence type="ECO:0000256" key="5">
    <source>
        <dbReference type="SAM" id="MobiDB-lite"/>
    </source>
</evidence>
<dbReference type="OrthoDB" id="416470at2759"/>
<dbReference type="Gene3D" id="3.90.470.10">
    <property type="entry name" value="Ribosomal protein L22/L17"/>
    <property type="match status" value="1"/>
</dbReference>
<dbReference type="Proteomes" id="UP000799324">
    <property type="component" value="Unassembled WGS sequence"/>
</dbReference>
<feature type="compositionally biased region" description="Low complexity" evidence="5">
    <location>
        <begin position="13"/>
        <end position="25"/>
    </location>
</feature>
<dbReference type="GO" id="GO:0015934">
    <property type="term" value="C:large ribosomal subunit"/>
    <property type="evidence" value="ECO:0007669"/>
    <property type="project" value="InterPro"/>
</dbReference>
<keyword evidence="3 4" id="KW-0687">Ribonucleoprotein</keyword>
<accession>A0A6A6T880</accession>
<dbReference type="InterPro" id="IPR036394">
    <property type="entry name" value="Ribosomal_uL22_sf"/>
</dbReference>
<comment type="similarity">
    <text evidence="1 4">Belongs to the universal ribosomal protein uL22 family.</text>
</comment>
<proteinExistence type="inferred from homology"/>
<feature type="compositionally biased region" description="Basic and acidic residues" evidence="5">
    <location>
        <begin position="293"/>
        <end position="309"/>
    </location>
</feature>
<feature type="region of interest" description="Disordered" evidence="5">
    <location>
        <begin position="1"/>
        <end position="66"/>
    </location>
</feature>
<name>A0A6A6T880_9PLEO</name>
<organism evidence="6 7">
    <name type="scientific">Lophiostoma macrostomum CBS 122681</name>
    <dbReference type="NCBI Taxonomy" id="1314788"/>
    <lineage>
        <taxon>Eukaryota</taxon>
        <taxon>Fungi</taxon>
        <taxon>Dikarya</taxon>
        <taxon>Ascomycota</taxon>
        <taxon>Pezizomycotina</taxon>
        <taxon>Dothideomycetes</taxon>
        <taxon>Pleosporomycetidae</taxon>
        <taxon>Pleosporales</taxon>
        <taxon>Lophiostomataceae</taxon>
        <taxon>Lophiostoma</taxon>
    </lineage>
</organism>
<keyword evidence="2 4" id="KW-0689">Ribosomal protein</keyword>
<evidence type="ECO:0000256" key="1">
    <source>
        <dbReference type="ARBA" id="ARBA00009451"/>
    </source>
</evidence>
<evidence type="ECO:0000313" key="7">
    <source>
        <dbReference type="Proteomes" id="UP000799324"/>
    </source>
</evidence>
<dbReference type="GO" id="GO:0003735">
    <property type="term" value="F:structural constituent of ribosome"/>
    <property type="evidence" value="ECO:0007669"/>
    <property type="project" value="InterPro"/>
</dbReference>
<dbReference type="PANTHER" id="PTHR13501">
    <property type="entry name" value="CHLOROPLAST 50S RIBOSOMAL PROTEIN L22-RELATED"/>
    <property type="match status" value="1"/>
</dbReference>
<dbReference type="SUPFAM" id="SSF54843">
    <property type="entry name" value="Ribosomal protein L22"/>
    <property type="match status" value="2"/>
</dbReference>